<organism evidence="4 5">
    <name type="scientific">Phreatobacter aquaticus</name>
    <dbReference type="NCBI Taxonomy" id="2570229"/>
    <lineage>
        <taxon>Bacteria</taxon>
        <taxon>Pseudomonadati</taxon>
        <taxon>Pseudomonadota</taxon>
        <taxon>Alphaproteobacteria</taxon>
        <taxon>Hyphomicrobiales</taxon>
        <taxon>Phreatobacteraceae</taxon>
        <taxon>Phreatobacter</taxon>
    </lineage>
</organism>
<feature type="domain" description="N-acetyltransferase" evidence="3">
    <location>
        <begin position="3"/>
        <end position="147"/>
    </location>
</feature>
<gene>
    <name evidence="4" type="ORF">E8L99_09995</name>
</gene>
<dbReference type="SUPFAM" id="SSF55729">
    <property type="entry name" value="Acyl-CoA N-acyltransferases (Nat)"/>
    <property type="match status" value="1"/>
</dbReference>
<name>A0A4D7QDH9_9HYPH</name>
<keyword evidence="2" id="KW-0012">Acyltransferase</keyword>
<dbReference type="PANTHER" id="PTHR43877:SF2">
    <property type="entry name" value="AMINOALKYLPHOSPHONATE N-ACETYLTRANSFERASE-RELATED"/>
    <property type="match status" value="1"/>
</dbReference>
<dbReference type="OrthoDB" id="9797417at2"/>
<protein>
    <submittedName>
        <fullName evidence="4">GNAT family N-acetyltransferase</fullName>
    </submittedName>
</protein>
<dbReference type="EMBL" id="CP039865">
    <property type="protein sequence ID" value="QCK86060.1"/>
    <property type="molecule type" value="Genomic_DNA"/>
</dbReference>
<dbReference type="AlphaFoldDB" id="A0A4D7QDH9"/>
<dbReference type="InterPro" id="IPR000182">
    <property type="entry name" value="GNAT_dom"/>
</dbReference>
<evidence type="ECO:0000313" key="4">
    <source>
        <dbReference type="EMBL" id="QCK86060.1"/>
    </source>
</evidence>
<proteinExistence type="predicted"/>
<dbReference type="Pfam" id="PF00583">
    <property type="entry name" value="Acetyltransf_1"/>
    <property type="match status" value="1"/>
</dbReference>
<reference evidence="4 5" key="1">
    <citation type="submission" date="2019-04" db="EMBL/GenBank/DDBJ databases">
        <title>Phreatobacter aquaticus sp. nov.</title>
        <authorList>
            <person name="Choi A."/>
            <person name="Baek K."/>
        </authorList>
    </citation>
    <scope>NUCLEOTIDE SEQUENCE [LARGE SCALE GENOMIC DNA]</scope>
    <source>
        <strain evidence="4 5">NMCR1094</strain>
    </source>
</reference>
<dbReference type="RefSeq" id="WP_137099392.1">
    <property type="nucleotide sequence ID" value="NZ_CP039865.1"/>
</dbReference>
<evidence type="ECO:0000313" key="5">
    <source>
        <dbReference type="Proteomes" id="UP000298588"/>
    </source>
</evidence>
<keyword evidence="1 4" id="KW-0808">Transferase</keyword>
<dbReference type="KEGG" id="paqt:E8L99_09995"/>
<dbReference type="Proteomes" id="UP000298588">
    <property type="component" value="Chromosome"/>
</dbReference>
<dbReference type="InterPro" id="IPR050832">
    <property type="entry name" value="Bact_Acetyltransf"/>
</dbReference>
<evidence type="ECO:0000259" key="3">
    <source>
        <dbReference type="PROSITE" id="PS51186"/>
    </source>
</evidence>
<accession>A0A4D7QDH9</accession>
<sequence length="151" mass="16633">MTVRLQACEDADLPALTGLWTSAWTQAYPRIDFERRRDWFAERIRGFMRDGVAVVLAFQDEQVAGFVTIDPQTGWIDQMLVGLAHQGTDIGQVLMDEAKRLVPGGLSLDVNADNARAIAFYRKQGFTRTGGRSNEQGAAIDLMAWTPAGGS</sequence>
<dbReference type="GO" id="GO:0016747">
    <property type="term" value="F:acyltransferase activity, transferring groups other than amino-acyl groups"/>
    <property type="evidence" value="ECO:0007669"/>
    <property type="project" value="InterPro"/>
</dbReference>
<evidence type="ECO:0000256" key="2">
    <source>
        <dbReference type="ARBA" id="ARBA00023315"/>
    </source>
</evidence>
<dbReference type="CDD" id="cd04301">
    <property type="entry name" value="NAT_SF"/>
    <property type="match status" value="1"/>
</dbReference>
<keyword evidence="5" id="KW-1185">Reference proteome</keyword>
<dbReference type="PROSITE" id="PS51186">
    <property type="entry name" value="GNAT"/>
    <property type="match status" value="1"/>
</dbReference>
<dbReference type="InterPro" id="IPR016181">
    <property type="entry name" value="Acyl_CoA_acyltransferase"/>
</dbReference>
<dbReference type="Gene3D" id="3.40.630.30">
    <property type="match status" value="1"/>
</dbReference>
<evidence type="ECO:0000256" key="1">
    <source>
        <dbReference type="ARBA" id="ARBA00022679"/>
    </source>
</evidence>
<dbReference type="PANTHER" id="PTHR43877">
    <property type="entry name" value="AMINOALKYLPHOSPHONATE N-ACETYLTRANSFERASE-RELATED-RELATED"/>
    <property type="match status" value="1"/>
</dbReference>